<keyword evidence="1" id="KW-0812">Transmembrane</keyword>
<feature type="chain" id="PRO_5046737672" evidence="2">
    <location>
        <begin position="25"/>
        <end position="101"/>
    </location>
</feature>
<sequence>MKTAKFSKIGIGFALMLLSGLALASGGDDGLGITTTLTKVANVTKAAGGGMLVLAILGGAIAAFTSEHGHLKTILRLAIAGAVVLGGGQVVQTFFSQGFLF</sequence>
<protein>
    <submittedName>
        <fullName evidence="3">TrbC/VirB2 family protein</fullName>
    </submittedName>
</protein>
<gene>
    <name evidence="3" type="ORF">JI746_21920</name>
</gene>
<feature type="transmembrane region" description="Helical" evidence="1">
    <location>
        <begin position="48"/>
        <end position="65"/>
    </location>
</feature>
<keyword evidence="1" id="KW-0472">Membrane</keyword>
<keyword evidence="4" id="KW-1185">Reference proteome</keyword>
<evidence type="ECO:0000313" key="3">
    <source>
        <dbReference type="EMBL" id="MBL0427779.1"/>
    </source>
</evidence>
<evidence type="ECO:0000256" key="2">
    <source>
        <dbReference type="SAM" id="SignalP"/>
    </source>
</evidence>
<reference evidence="3 4" key="1">
    <citation type="journal article" date="2017" name="Int. J. Syst. Evol. Microbiol.">
        <title>Ramlibacter alkalitolerans sp. nov., alkali-tolerant bacterium isolated from soil of ginseng.</title>
        <authorList>
            <person name="Lee D.H."/>
            <person name="Cha C.J."/>
        </authorList>
    </citation>
    <scope>NUCLEOTIDE SEQUENCE [LARGE SCALE GENOMIC DNA]</scope>
    <source>
        <strain evidence="3 4">KACC 19305</strain>
    </source>
</reference>
<evidence type="ECO:0000313" key="4">
    <source>
        <dbReference type="Proteomes" id="UP000622707"/>
    </source>
</evidence>
<feature type="signal peptide" evidence="2">
    <location>
        <begin position="1"/>
        <end position="24"/>
    </location>
</feature>
<dbReference type="Proteomes" id="UP000622707">
    <property type="component" value="Unassembled WGS sequence"/>
</dbReference>
<keyword evidence="2" id="KW-0732">Signal</keyword>
<dbReference type="Pfam" id="PF04956">
    <property type="entry name" value="TrbC"/>
    <property type="match status" value="1"/>
</dbReference>
<keyword evidence="1" id="KW-1133">Transmembrane helix</keyword>
<proteinExistence type="predicted"/>
<dbReference type="EMBL" id="JAEQND010000013">
    <property type="protein sequence ID" value="MBL0427779.1"/>
    <property type="molecule type" value="Genomic_DNA"/>
</dbReference>
<dbReference type="RefSeq" id="WP_201692410.1">
    <property type="nucleotide sequence ID" value="NZ_JAEQND010000013.1"/>
</dbReference>
<accession>A0ABS1JU47</accession>
<feature type="transmembrane region" description="Helical" evidence="1">
    <location>
        <begin position="77"/>
        <end position="95"/>
    </location>
</feature>
<comment type="caution">
    <text evidence="3">The sequence shown here is derived from an EMBL/GenBank/DDBJ whole genome shotgun (WGS) entry which is preliminary data.</text>
</comment>
<dbReference type="InterPro" id="IPR007039">
    <property type="entry name" value="TrbC/VirB2"/>
</dbReference>
<evidence type="ECO:0000256" key="1">
    <source>
        <dbReference type="SAM" id="Phobius"/>
    </source>
</evidence>
<organism evidence="3 4">
    <name type="scientific">Ramlibacter alkalitolerans</name>
    <dbReference type="NCBI Taxonomy" id="2039631"/>
    <lineage>
        <taxon>Bacteria</taxon>
        <taxon>Pseudomonadati</taxon>
        <taxon>Pseudomonadota</taxon>
        <taxon>Betaproteobacteria</taxon>
        <taxon>Burkholderiales</taxon>
        <taxon>Comamonadaceae</taxon>
        <taxon>Ramlibacter</taxon>
    </lineage>
</organism>
<name>A0ABS1JU47_9BURK</name>